<comment type="subcellular location">
    <subcellularLocation>
        <location evidence="1">Membrane</location>
        <topology evidence="1">Multi-pass membrane protein</topology>
    </subcellularLocation>
</comment>
<gene>
    <name evidence="9" type="ORF">KARMA_0201</name>
</gene>
<evidence type="ECO:0000256" key="3">
    <source>
        <dbReference type="ARBA" id="ARBA00004991"/>
    </source>
</evidence>
<dbReference type="InterPro" id="IPR025993">
    <property type="entry name" value="Ceramide_glucosylTrfase"/>
</dbReference>
<dbReference type="Pfam" id="PF13506">
    <property type="entry name" value="Glyco_transf_21"/>
    <property type="match status" value="1"/>
</dbReference>
<keyword evidence="5" id="KW-0808">Transferase</keyword>
<dbReference type="EMBL" id="FMJB01000014">
    <property type="protein sequence ID" value="SCM66029.1"/>
    <property type="molecule type" value="Genomic_DNA"/>
</dbReference>
<reference evidence="10" key="1">
    <citation type="submission" date="2016-09" db="EMBL/GenBank/DDBJ databases">
        <authorList>
            <person name="Wibberg D."/>
        </authorList>
    </citation>
    <scope>NUCLEOTIDE SEQUENCE [LARGE SCALE GENOMIC DNA]</scope>
</reference>
<evidence type="ECO:0000313" key="10">
    <source>
        <dbReference type="Proteomes" id="UP000184085"/>
    </source>
</evidence>
<dbReference type="GO" id="GO:0008120">
    <property type="term" value="F:ceramide glucosyltransferase activity"/>
    <property type="evidence" value="ECO:0007669"/>
    <property type="project" value="TreeGrafter"/>
</dbReference>
<protein>
    <recommendedName>
        <fullName evidence="11">Ceramide glucosyltransferase</fullName>
    </recommendedName>
</protein>
<dbReference type="Gene3D" id="3.90.550.10">
    <property type="entry name" value="Spore Coat Polysaccharide Biosynthesis Protein SpsA, Chain A"/>
    <property type="match status" value="1"/>
</dbReference>
<evidence type="ECO:0000256" key="6">
    <source>
        <dbReference type="ARBA" id="ARBA00022692"/>
    </source>
</evidence>
<evidence type="ECO:0000256" key="2">
    <source>
        <dbReference type="ARBA" id="ARBA00004760"/>
    </source>
</evidence>
<keyword evidence="4" id="KW-0328">Glycosyltransferase</keyword>
<sequence>MTLFLMISFGALLALHLATVVLAGLRYTRPPERIDSDTDLPPITLLRPVCGLDAFDEVTLRSSFLLDYPDYNIIFCAARADDPACALVTKLIANFPHVPAKLMVGEAHITGNPKINNMQKGYLAAYTDHIVMTDSNLLLPRDYLRQLLARWQDDRVGLITSPAAGSHAENLWSAVECAFLNTHQGRWQLAADSIGLGYAQGKTLYGKRSIINAGGGLQALGGDLAEDVAMTKLIRDQGKRVRVAQRLYVQPIGTKSFGQVWARQLRWSLIRRQGFLHLFLLEMVQGPLLPTLICAGLVGSGALPAWALLATLTVWYGAEWALAWLARWPASFRDVAAFVLRDALIPVIWAATWTQRGLIWRGNRVSHPAKPSRA</sequence>
<dbReference type="GO" id="GO:0016020">
    <property type="term" value="C:membrane"/>
    <property type="evidence" value="ECO:0007669"/>
    <property type="project" value="UniProtKB-SubCell"/>
</dbReference>
<proteinExistence type="predicted"/>
<dbReference type="AlphaFoldDB" id="A0A1M4MV03"/>
<evidence type="ECO:0000256" key="7">
    <source>
        <dbReference type="ARBA" id="ARBA00022989"/>
    </source>
</evidence>
<accession>A0A1M4MV03</accession>
<keyword evidence="7" id="KW-1133">Transmembrane helix</keyword>
<keyword evidence="10" id="KW-1185">Reference proteome</keyword>
<organism evidence="9 10">
    <name type="scientific">Donghicola eburneus</name>
    <dbReference type="NCBI Taxonomy" id="393278"/>
    <lineage>
        <taxon>Bacteria</taxon>
        <taxon>Pseudomonadati</taxon>
        <taxon>Pseudomonadota</taxon>
        <taxon>Alphaproteobacteria</taxon>
        <taxon>Rhodobacterales</taxon>
        <taxon>Roseobacteraceae</taxon>
        <taxon>Donghicola</taxon>
    </lineage>
</organism>
<keyword evidence="6" id="KW-0812">Transmembrane</keyword>
<comment type="pathway">
    <text evidence="2">Lipid metabolism; sphingolipid metabolism.</text>
</comment>
<comment type="pathway">
    <text evidence="3">Sphingolipid metabolism.</text>
</comment>
<evidence type="ECO:0008006" key="11">
    <source>
        <dbReference type="Google" id="ProtNLM"/>
    </source>
</evidence>
<name>A0A1M4MV03_9RHOB</name>
<evidence type="ECO:0000256" key="8">
    <source>
        <dbReference type="ARBA" id="ARBA00023136"/>
    </source>
</evidence>
<evidence type="ECO:0000256" key="5">
    <source>
        <dbReference type="ARBA" id="ARBA00022679"/>
    </source>
</evidence>
<evidence type="ECO:0000313" key="9">
    <source>
        <dbReference type="EMBL" id="SCM66029.1"/>
    </source>
</evidence>
<dbReference type="InterPro" id="IPR029044">
    <property type="entry name" value="Nucleotide-diphossugar_trans"/>
</dbReference>
<evidence type="ECO:0000256" key="4">
    <source>
        <dbReference type="ARBA" id="ARBA00022676"/>
    </source>
</evidence>
<evidence type="ECO:0000256" key="1">
    <source>
        <dbReference type="ARBA" id="ARBA00004141"/>
    </source>
</evidence>
<dbReference type="SUPFAM" id="SSF53448">
    <property type="entry name" value="Nucleotide-diphospho-sugar transferases"/>
    <property type="match status" value="1"/>
</dbReference>
<dbReference type="GO" id="GO:0006679">
    <property type="term" value="P:glucosylceramide biosynthetic process"/>
    <property type="evidence" value="ECO:0007669"/>
    <property type="project" value="TreeGrafter"/>
</dbReference>
<dbReference type="PANTHER" id="PTHR12726">
    <property type="entry name" value="CERAMIDE GLUCOSYLTRANSFERASE"/>
    <property type="match status" value="1"/>
</dbReference>
<dbReference type="Proteomes" id="UP000184085">
    <property type="component" value="Unassembled WGS sequence"/>
</dbReference>
<dbReference type="RefSeq" id="WP_072702620.1">
    <property type="nucleotide sequence ID" value="NZ_FMJB01000014.1"/>
</dbReference>
<dbReference type="PANTHER" id="PTHR12726:SF0">
    <property type="entry name" value="CERAMIDE GLUCOSYLTRANSFERASE"/>
    <property type="match status" value="1"/>
</dbReference>
<keyword evidence="8" id="KW-0472">Membrane</keyword>